<comment type="caution">
    <text evidence="2">The sequence shown here is derived from an EMBL/GenBank/DDBJ whole genome shotgun (WGS) entry which is preliminary data.</text>
</comment>
<gene>
    <name evidence="2" type="ORF">LKD71_00360</name>
</gene>
<accession>A0AAE3DPR0</accession>
<reference evidence="2 3" key="1">
    <citation type="submission" date="2021-10" db="EMBL/GenBank/DDBJ databases">
        <title>Anaerobic single-cell dispensing facilitates the cultivation of human gut bacteria.</title>
        <authorList>
            <person name="Afrizal A."/>
        </authorList>
    </citation>
    <scope>NUCLEOTIDE SEQUENCE [LARGE SCALE GENOMIC DNA]</scope>
    <source>
        <strain evidence="2 3">CLA-AA-H277</strain>
    </source>
</reference>
<feature type="domain" description="Cpl-7 lysozyme C-terminal" evidence="1">
    <location>
        <begin position="403"/>
        <end position="444"/>
    </location>
</feature>
<proteinExistence type="predicted"/>
<dbReference type="EMBL" id="JAJEPR010000001">
    <property type="protein sequence ID" value="MCC2188282.1"/>
    <property type="molecule type" value="Genomic_DNA"/>
</dbReference>
<name>A0AAE3DPR0_9FIRM</name>
<dbReference type="RefSeq" id="WP_227613918.1">
    <property type="nucleotide sequence ID" value="NZ_JAJEPR010000001.1"/>
</dbReference>
<evidence type="ECO:0000313" key="3">
    <source>
        <dbReference type="Proteomes" id="UP001197875"/>
    </source>
</evidence>
<evidence type="ECO:0000259" key="1">
    <source>
        <dbReference type="SMART" id="SM01095"/>
    </source>
</evidence>
<dbReference type="Proteomes" id="UP001197875">
    <property type="component" value="Unassembled WGS sequence"/>
</dbReference>
<evidence type="ECO:0000313" key="2">
    <source>
        <dbReference type="EMBL" id="MCC2188282.1"/>
    </source>
</evidence>
<dbReference type="SMART" id="SM01095">
    <property type="entry name" value="Cpl-7"/>
    <property type="match status" value="1"/>
</dbReference>
<sequence length="547" mass="60838">MKKEYLAILTNIIGGVESGGQTYGKRKYGAYAGKAANADNEKTCTLGWAQNYGNEGRRLCQMILKADPKAFRTADTAGIEKKLSVDWEATRWNPTAKEKAALIAIITTDAGKKCQDDLFKELMEKYIAEAEAYGVDNIQAQMMWCEIEHLGGLKPVKRIFARAKKPYTPDTVYASLILDQKDTSNDNQVGDKKFESRHQCCVRWIKQYVVDNVDKSGEEGVKMYSRQAVVDLVESWIGKNEADGSYKSIIDIYNSFTGAFPRGTKMAYEWEWCACTWSALAVALKYTAIMPIEISCYYLIERAKQMGVWEENDAHVPKLGEAVMYDWQDNGAGDNTGTPKHVGTVTYVNQAAGYFVVTEGNYRDSVKKRTVSLNGRYIRGFITPKYDSDQAESKPVNTPGKSVSTVAHEVIAGQWGNGETRRKALSASGYDPDTIQKEVNRILNGSAATTAKPQPADQTISKTVKSTCYAREYDKKLAGSYVTTADLYCRNDAGKNKKALCCIPKGTTVHNYGYYNTSNGTKWLYITVTLDGVEYIGFSSISYLKAK</sequence>
<dbReference type="Pfam" id="PF08230">
    <property type="entry name" value="CW_7"/>
    <property type="match status" value="1"/>
</dbReference>
<protein>
    <recommendedName>
        <fullName evidence="1">Cpl-7 lysozyme C-terminal domain-containing protein</fullName>
    </recommendedName>
</protein>
<keyword evidence="3" id="KW-1185">Reference proteome</keyword>
<dbReference type="InterPro" id="IPR013168">
    <property type="entry name" value="Cpl_7_lyso_C"/>
</dbReference>
<organism evidence="2 3">
    <name type="scientific">Fusicatenibacter faecihominis</name>
    <dbReference type="NCBI Taxonomy" id="2881276"/>
    <lineage>
        <taxon>Bacteria</taxon>
        <taxon>Bacillati</taxon>
        <taxon>Bacillota</taxon>
        <taxon>Clostridia</taxon>
        <taxon>Lachnospirales</taxon>
        <taxon>Lachnospiraceae</taxon>
        <taxon>Fusicatenibacter</taxon>
    </lineage>
</organism>
<dbReference type="AlphaFoldDB" id="A0AAE3DPR0"/>